<feature type="transmembrane region" description="Helical" evidence="5">
    <location>
        <begin position="12"/>
        <end position="29"/>
    </location>
</feature>
<evidence type="ECO:0000256" key="1">
    <source>
        <dbReference type="ARBA" id="ARBA00004141"/>
    </source>
</evidence>
<proteinExistence type="predicted"/>
<dbReference type="Pfam" id="PF04932">
    <property type="entry name" value="Wzy_C"/>
    <property type="match status" value="1"/>
</dbReference>
<protein>
    <submittedName>
        <fullName evidence="7">O-antigen ligase family protein</fullName>
    </submittedName>
</protein>
<feature type="domain" description="O-antigen ligase-related" evidence="6">
    <location>
        <begin position="200"/>
        <end position="337"/>
    </location>
</feature>
<feature type="transmembrane region" description="Helical" evidence="5">
    <location>
        <begin position="115"/>
        <end position="133"/>
    </location>
</feature>
<keyword evidence="8" id="KW-1185">Reference proteome</keyword>
<dbReference type="InterPro" id="IPR007016">
    <property type="entry name" value="O-antigen_ligase-rel_domated"/>
</dbReference>
<dbReference type="AlphaFoldDB" id="A0A7G9LAX7"/>
<feature type="transmembrane region" description="Helical" evidence="5">
    <location>
        <begin position="216"/>
        <end position="232"/>
    </location>
</feature>
<feature type="transmembrane region" description="Helical" evidence="5">
    <location>
        <begin position="320"/>
        <end position="341"/>
    </location>
</feature>
<feature type="transmembrane region" description="Helical" evidence="5">
    <location>
        <begin position="239"/>
        <end position="255"/>
    </location>
</feature>
<feature type="transmembrane region" description="Helical" evidence="5">
    <location>
        <begin position="166"/>
        <end position="186"/>
    </location>
</feature>
<dbReference type="Proteomes" id="UP000515808">
    <property type="component" value="Chromosome"/>
</dbReference>
<evidence type="ECO:0000313" key="7">
    <source>
        <dbReference type="EMBL" id="QNM85776.1"/>
    </source>
</evidence>
<dbReference type="RefSeq" id="WP_187482678.1">
    <property type="nucleotide sequence ID" value="NZ_CP060695.1"/>
</dbReference>
<evidence type="ECO:0000313" key="8">
    <source>
        <dbReference type="Proteomes" id="UP000515808"/>
    </source>
</evidence>
<feature type="transmembrane region" description="Helical" evidence="5">
    <location>
        <begin position="353"/>
        <end position="371"/>
    </location>
</feature>
<evidence type="ECO:0000259" key="6">
    <source>
        <dbReference type="Pfam" id="PF04932"/>
    </source>
</evidence>
<comment type="subcellular location">
    <subcellularLocation>
        <location evidence="1">Membrane</location>
        <topology evidence="1">Multi-pass membrane protein</topology>
    </subcellularLocation>
</comment>
<dbReference type="PANTHER" id="PTHR37422">
    <property type="entry name" value="TEICHURONIC ACID BIOSYNTHESIS PROTEIN TUAE"/>
    <property type="match status" value="1"/>
</dbReference>
<dbReference type="EMBL" id="CP060695">
    <property type="protein sequence ID" value="QNM85776.1"/>
    <property type="molecule type" value="Genomic_DNA"/>
</dbReference>
<evidence type="ECO:0000256" key="3">
    <source>
        <dbReference type="ARBA" id="ARBA00022989"/>
    </source>
</evidence>
<feature type="transmembrane region" description="Helical" evidence="5">
    <location>
        <begin position="193"/>
        <end position="210"/>
    </location>
</feature>
<evidence type="ECO:0000256" key="2">
    <source>
        <dbReference type="ARBA" id="ARBA00022692"/>
    </source>
</evidence>
<name>A0A7G9LAX7_9FLAO</name>
<evidence type="ECO:0000256" key="5">
    <source>
        <dbReference type="SAM" id="Phobius"/>
    </source>
</evidence>
<organism evidence="7 8">
    <name type="scientific">Polaribacter pectinis</name>
    <dbReference type="NCBI Taxonomy" id="2738844"/>
    <lineage>
        <taxon>Bacteria</taxon>
        <taxon>Pseudomonadati</taxon>
        <taxon>Bacteroidota</taxon>
        <taxon>Flavobacteriia</taxon>
        <taxon>Flavobacteriales</taxon>
        <taxon>Flavobacteriaceae</taxon>
    </lineage>
</organism>
<dbReference type="PANTHER" id="PTHR37422:SF23">
    <property type="entry name" value="TEICHURONIC ACID BIOSYNTHESIS PROTEIN TUAE"/>
    <property type="match status" value="1"/>
</dbReference>
<keyword evidence="2 5" id="KW-0812">Transmembrane</keyword>
<dbReference type="InterPro" id="IPR051533">
    <property type="entry name" value="WaaL-like"/>
</dbReference>
<keyword evidence="4 5" id="KW-0472">Membrane</keyword>
<feature type="transmembrane region" description="Helical" evidence="5">
    <location>
        <begin position="85"/>
        <end position="103"/>
    </location>
</feature>
<sequence length="400" mass="45655">MHKRTIYNRFDIYITLLIALQFFGIYGGALQPVRVLSLLSFPVLLMCRANLKYYRYEFVFFVFFLISGLALTIFSFYVAEAMKELLYLAISFNMVFNVIIAANNAKRPKNSIIRGWFLFLLFALPIAVFEIFFDWHFSNSKVSAGTFLGGHDRVLKKFAALTFGNFNLFNVVIVYALPFAFSFLLLDKLEKKIKVVLLALLLTGGLVILVNGSRGAFLGAIICVACFFWKSFTKKKRKNLFVLIAVLVMGINYLTTKGSNLLLVFTDKKDRLFSDNARQTLIEISFEELVNSNFLGVGPANIEYIIVNNHGYNLGATHNLFMEILAQYGLPVFLGFIYLLYRIYKRAFKVDKISKYIIITSILIIPITSVINSKYLAGVNFWLFLASLLIISNHKLKKIE</sequence>
<dbReference type="GO" id="GO:0016874">
    <property type="term" value="F:ligase activity"/>
    <property type="evidence" value="ECO:0007669"/>
    <property type="project" value="UniProtKB-KW"/>
</dbReference>
<feature type="transmembrane region" description="Helical" evidence="5">
    <location>
        <begin position="35"/>
        <end position="51"/>
    </location>
</feature>
<accession>A0A7G9LAX7</accession>
<gene>
    <name evidence="7" type="ORF">H9W90_01255</name>
</gene>
<reference evidence="7 8" key="1">
    <citation type="submission" date="2020-08" db="EMBL/GenBank/DDBJ databases">
        <title>Polaribacter sp. L12M9 isolated from gut of the Korean scallop.</title>
        <authorList>
            <person name="Jeong Y.S."/>
        </authorList>
    </citation>
    <scope>NUCLEOTIDE SEQUENCE [LARGE SCALE GENOMIC DNA]</scope>
    <source>
        <strain evidence="7 8">L12M9</strain>
    </source>
</reference>
<evidence type="ECO:0000256" key="4">
    <source>
        <dbReference type="ARBA" id="ARBA00023136"/>
    </source>
</evidence>
<keyword evidence="3 5" id="KW-1133">Transmembrane helix</keyword>
<feature type="transmembrane region" description="Helical" evidence="5">
    <location>
        <begin position="58"/>
        <end position="79"/>
    </location>
</feature>
<keyword evidence="7" id="KW-0436">Ligase</keyword>
<dbReference type="GO" id="GO:0016020">
    <property type="term" value="C:membrane"/>
    <property type="evidence" value="ECO:0007669"/>
    <property type="project" value="UniProtKB-SubCell"/>
</dbReference>
<dbReference type="KEGG" id="ppec:H9W90_01255"/>
<feature type="transmembrane region" description="Helical" evidence="5">
    <location>
        <begin position="377"/>
        <end position="396"/>
    </location>
</feature>